<dbReference type="AlphaFoldDB" id="A0A238Z3G3"/>
<dbReference type="OrthoDB" id="4793422at2"/>
<dbReference type="EMBL" id="FZNW01000018">
    <property type="protein sequence ID" value="SNR77439.1"/>
    <property type="molecule type" value="Genomic_DNA"/>
</dbReference>
<name>A0A238Z3G3_9PSEU</name>
<accession>A0A238Z3G3</accession>
<organism evidence="2 3">
    <name type="scientific">Haloechinothrix alba</name>
    <dbReference type="NCBI Taxonomy" id="664784"/>
    <lineage>
        <taxon>Bacteria</taxon>
        <taxon>Bacillati</taxon>
        <taxon>Actinomycetota</taxon>
        <taxon>Actinomycetes</taxon>
        <taxon>Pseudonocardiales</taxon>
        <taxon>Pseudonocardiaceae</taxon>
        <taxon>Haloechinothrix</taxon>
    </lineage>
</organism>
<proteinExistence type="predicted"/>
<keyword evidence="1" id="KW-1133">Transmembrane helix</keyword>
<protein>
    <recommendedName>
        <fullName evidence="4">DUF2550 domain-containing protein</fullName>
    </recommendedName>
</protein>
<evidence type="ECO:0000313" key="2">
    <source>
        <dbReference type="EMBL" id="SNR77439.1"/>
    </source>
</evidence>
<keyword evidence="3" id="KW-1185">Reference proteome</keyword>
<evidence type="ECO:0008006" key="4">
    <source>
        <dbReference type="Google" id="ProtNLM"/>
    </source>
</evidence>
<dbReference type="Proteomes" id="UP000198348">
    <property type="component" value="Unassembled WGS sequence"/>
</dbReference>
<evidence type="ECO:0000313" key="3">
    <source>
        <dbReference type="Proteomes" id="UP000198348"/>
    </source>
</evidence>
<dbReference type="InterPro" id="IPR019675">
    <property type="entry name" value="DUF2550"/>
</dbReference>
<evidence type="ECO:0000256" key="1">
    <source>
        <dbReference type="SAM" id="Phobius"/>
    </source>
</evidence>
<feature type="transmembrane region" description="Helical" evidence="1">
    <location>
        <begin position="6"/>
        <end position="23"/>
    </location>
</feature>
<dbReference type="RefSeq" id="WP_089302668.1">
    <property type="nucleotide sequence ID" value="NZ_FZNW01000018.1"/>
</dbReference>
<gene>
    <name evidence="2" type="ORF">SAMN06265360_11889</name>
</gene>
<keyword evidence="1" id="KW-0812">Transmembrane</keyword>
<sequence length="144" mass="15983">MNITLLIIGLLGVAVLALCWMVVRWRRVLQAGGVNVALRWRRRAGDGGWHLGIGRYHGEEFLWFRVMSVRSGPDRVLSRNNLAISARREPSGTEVYALPPEATVLSCESRTRSFIEIAMGPGPLTGFLSWLESAPPGRQMPRAS</sequence>
<dbReference type="Pfam" id="PF10739">
    <property type="entry name" value="DUF2550"/>
    <property type="match status" value="1"/>
</dbReference>
<reference evidence="2 3" key="1">
    <citation type="submission" date="2017-06" db="EMBL/GenBank/DDBJ databases">
        <authorList>
            <person name="Kim H.J."/>
            <person name="Triplett B.A."/>
        </authorList>
    </citation>
    <scope>NUCLEOTIDE SEQUENCE [LARGE SCALE GENOMIC DNA]</scope>
    <source>
        <strain evidence="2 3">DSM 45207</strain>
    </source>
</reference>
<keyword evidence="1" id="KW-0472">Membrane</keyword>